<protein>
    <recommendedName>
        <fullName evidence="10">D-alanine--D-alanine ligase</fullName>
        <ecNumber evidence="10">6.3.2.4</ecNumber>
    </recommendedName>
    <alternativeName>
        <fullName evidence="10">D-Ala-D-Ala ligase</fullName>
    </alternativeName>
    <alternativeName>
        <fullName evidence="10">D-alanylalanine synthetase</fullName>
    </alternativeName>
</protein>
<dbReference type="Pfam" id="PF01820">
    <property type="entry name" value="Dala_Dala_lig_N"/>
    <property type="match status" value="1"/>
</dbReference>
<dbReference type="PROSITE" id="PS50975">
    <property type="entry name" value="ATP_GRASP"/>
    <property type="match status" value="1"/>
</dbReference>
<dbReference type="NCBIfam" id="TIGR01205">
    <property type="entry name" value="D_ala_D_alaTIGR"/>
    <property type="match status" value="1"/>
</dbReference>
<feature type="active site" evidence="11">
    <location>
        <position position="13"/>
    </location>
</feature>
<evidence type="ECO:0000256" key="7">
    <source>
        <dbReference type="ARBA" id="ARBA00022960"/>
    </source>
</evidence>
<feature type="active site" evidence="11">
    <location>
        <position position="315"/>
    </location>
</feature>
<dbReference type="InterPro" id="IPR011095">
    <property type="entry name" value="Dala_Dala_lig_C"/>
</dbReference>
<feature type="binding site" evidence="12">
    <location>
        <position position="306"/>
    </location>
    <ligand>
        <name>Mg(2+)</name>
        <dbReference type="ChEBI" id="CHEBI:18420"/>
        <label>2</label>
    </ligand>
</feature>
<keyword evidence="12" id="KW-0479">Metal-binding</keyword>
<dbReference type="HAMAP" id="MF_00047">
    <property type="entry name" value="Dala_Dala_lig"/>
    <property type="match status" value="1"/>
</dbReference>
<dbReference type="Gene3D" id="3.30.470.20">
    <property type="entry name" value="ATP-grasp fold, B domain"/>
    <property type="match status" value="1"/>
</dbReference>
<evidence type="ECO:0000313" key="15">
    <source>
        <dbReference type="EMBL" id="QNM08419.1"/>
    </source>
</evidence>
<gene>
    <name evidence="10" type="primary">ddl</name>
    <name evidence="15" type="ORF">H9Q79_16325</name>
</gene>
<dbReference type="GO" id="GO:0005737">
    <property type="term" value="C:cytoplasm"/>
    <property type="evidence" value="ECO:0007669"/>
    <property type="project" value="UniProtKB-SubCell"/>
</dbReference>
<dbReference type="InterPro" id="IPR011127">
    <property type="entry name" value="Dala_Dala_lig_N"/>
</dbReference>
<dbReference type="GO" id="GO:0008360">
    <property type="term" value="P:regulation of cell shape"/>
    <property type="evidence" value="ECO:0007669"/>
    <property type="project" value="UniProtKB-KW"/>
</dbReference>
<accession>A0A7G9GC87</accession>
<dbReference type="KEGG" id="whj:H9Q79_16325"/>
<dbReference type="InterPro" id="IPR005905">
    <property type="entry name" value="D_ala_D_ala"/>
</dbReference>
<evidence type="ECO:0000256" key="13">
    <source>
        <dbReference type="PROSITE-ProRule" id="PRU00409"/>
    </source>
</evidence>
<dbReference type="GO" id="GO:0005524">
    <property type="term" value="F:ATP binding"/>
    <property type="evidence" value="ECO:0007669"/>
    <property type="project" value="UniProtKB-UniRule"/>
</dbReference>
<keyword evidence="4 10" id="KW-0436">Ligase</keyword>
<evidence type="ECO:0000259" key="14">
    <source>
        <dbReference type="PROSITE" id="PS50975"/>
    </source>
</evidence>
<evidence type="ECO:0000256" key="3">
    <source>
        <dbReference type="ARBA" id="ARBA00022490"/>
    </source>
</evidence>
<reference evidence="15 16" key="1">
    <citation type="submission" date="2020-08" db="EMBL/GenBank/DDBJ databases">
        <authorList>
            <person name="Liu C."/>
            <person name="Sun Q."/>
        </authorList>
    </citation>
    <scope>NUCLEOTIDE SEQUENCE [LARGE SCALE GENOMIC DNA]</scope>
    <source>
        <strain evidence="15 16">NSJ-29</strain>
    </source>
</reference>
<evidence type="ECO:0000256" key="1">
    <source>
        <dbReference type="ARBA" id="ARBA00004496"/>
    </source>
</evidence>
<dbReference type="Pfam" id="PF07478">
    <property type="entry name" value="Dala_Dala_lig_C"/>
    <property type="match status" value="1"/>
</dbReference>
<evidence type="ECO:0000256" key="11">
    <source>
        <dbReference type="PIRSR" id="PIRSR039102-1"/>
    </source>
</evidence>
<keyword evidence="9 10" id="KW-0961">Cell wall biogenesis/degradation</keyword>
<evidence type="ECO:0000256" key="8">
    <source>
        <dbReference type="ARBA" id="ARBA00022984"/>
    </source>
</evidence>
<dbReference type="InterPro" id="IPR016185">
    <property type="entry name" value="PreATP-grasp_dom_sf"/>
</dbReference>
<comment type="subcellular location">
    <subcellularLocation>
        <location evidence="1 10">Cytoplasm</location>
    </subcellularLocation>
</comment>
<dbReference type="Gene3D" id="3.40.50.20">
    <property type="match status" value="1"/>
</dbReference>
<comment type="catalytic activity">
    <reaction evidence="10">
        <text>2 D-alanine + ATP = D-alanyl-D-alanine + ADP + phosphate + H(+)</text>
        <dbReference type="Rhea" id="RHEA:11224"/>
        <dbReference type="ChEBI" id="CHEBI:15378"/>
        <dbReference type="ChEBI" id="CHEBI:30616"/>
        <dbReference type="ChEBI" id="CHEBI:43474"/>
        <dbReference type="ChEBI" id="CHEBI:57416"/>
        <dbReference type="ChEBI" id="CHEBI:57822"/>
        <dbReference type="ChEBI" id="CHEBI:456216"/>
        <dbReference type="EC" id="6.3.2.4"/>
    </reaction>
</comment>
<evidence type="ECO:0000256" key="9">
    <source>
        <dbReference type="ARBA" id="ARBA00023316"/>
    </source>
</evidence>
<dbReference type="EC" id="6.3.2.4" evidence="10"/>
<feature type="active site" evidence="11">
    <location>
        <position position="184"/>
    </location>
</feature>
<dbReference type="GO" id="GO:0009252">
    <property type="term" value="P:peptidoglycan biosynthetic process"/>
    <property type="evidence" value="ECO:0007669"/>
    <property type="project" value="UniProtKB-UniRule"/>
</dbReference>
<keyword evidence="7 10" id="KW-0133">Cell shape</keyword>
<keyword evidence="12" id="KW-0464">Manganese</keyword>
<keyword evidence="6 13" id="KW-0067">ATP-binding</keyword>
<dbReference type="GO" id="GO:0071555">
    <property type="term" value="P:cell wall organization"/>
    <property type="evidence" value="ECO:0007669"/>
    <property type="project" value="UniProtKB-KW"/>
</dbReference>
<dbReference type="PROSITE" id="PS00843">
    <property type="entry name" value="DALA_DALA_LIGASE_1"/>
    <property type="match status" value="1"/>
</dbReference>
<comment type="pathway">
    <text evidence="10">Cell wall biogenesis; peptidoglycan biosynthesis.</text>
</comment>
<feature type="binding site" evidence="12">
    <location>
        <position position="304"/>
    </location>
    <ligand>
        <name>Mg(2+)</name>
        <dbReference type="ChEBI" id="CHEBI:18420"/>
        <label>1</label>
    </ligand>
</feature>
<comment type="cofactor">
    <cofactor evidence="12">
        <name>Mg(2+)</name>
        <dbReference type="ChEBI" id="CHEBI:18420"/>
    </cofactor>
    <cofactor evidence="12">
        <name>Mn(2+)</name>
        <dbReference type="ChEBI" id="CHEBI:29035"/>
    </cofactor>
    <text evidence="12">Binds 2 magnesium or manganese ions per subunit.</text>
</comment>
<dbReference type="PANTHER" id="PTHR23132:SF23">
    <property type="entry name" value="D-ALANINE--D-ALANINE LIGASE B"/>
    <property type="match status" value="1"/>
</dbReference>
<feature type="binding site" evidence="12">
    <location>
        <position position="304"/>
    </location>
    <ligand>
        <name>Mg(2+)</name>
        <dbReference type="ChEBI" id="CHEBI:18420"/>
        <label>2</label>
    </ligand>
</feature>
<dbReference type="InterPro" id="IPR011761">
    <property type="entry name" value="ATP-grasp"/>
</dbReference>
<dbReference type="NCBIfam" id="NF002378">
    <property type="entry name" value="PRK01372.1"/>
    <property type="match status" value="1"/>
</dbReference>
<dbReference type="InterPro" id="IPR000291">
    <property type="entry name" value="D-Ala_lig_Van_CS"/>
</dbReference>
<dbReference type="GO" id="GO:0008716">
    <property type="term" value="F:D-alanine-D-alanine ligase activity"/>
    <property type="evidence" value="ECO:0007669"/>
    <property type="project" value="UniProtKB-UniRule"/>
</dbReference>
<keyword evidence="8 10" id="KW-0573">Peptidoglycan synthesis</keyword>
<dbReference type="PANTHER" id="PTHR23132">
    <property type="entry name" value="D-ALANINE--D-ALANINE LIGASE"/>
    <property type="match status" value="1"/>
</dbReference>
<feature type="binding site" evidence="12">
    <location>
        <position position="291"/>
    </location>
    <ligand>
        <name>Mg(2+)</name>
        <dbReference type="ChEBI" id="CHEBI:18420"/>
        <label>1</label>
    </ligand>
</feature>
<dbReference type="PROSITE" id="PS00844">
    <property type="entry name" value="DALA_DALA_LIGASE_2"/>
    <property type="match status" value="1"/>
</dbReference>
<dbReference type="Gene3D" id="3.30.1490.20">
    <property type="entry name" value="ATP-grasp fold, A domain"/>
    <property type="match status" value="1"/>
</dbReference>
<evidence type="ECO:0000256" key="4">
    <source>
        <dbReference type="ARBA" id="ARBA00022598"/>
    </source>
</evidence>
<keyword evidence="3 10" id="KW-0963">Cytoplasm</keyword>
<organism evidence="15 16">
    <name type="scientific">Wansuia hejianensis</name>
    <dbReference type="NCBI Taxonomy" id="2763667"/>
    <lineage>
        <taxon>Bacteria</taxon>
        <taxon>Bacillati</taxon>
        <taxon>Bacillota</taxon>
        <taxon>Clostridia</taxon>
        <taxon>Lachnospirales</taxon>
        <taxon>Lachnospiraceae</taxon>
        <taxon>Wansuia</taxon>
    </lineage>
</organism>
<dbReference type="UniPathway" id="UPA00219"/>
<evidence type="ECO:0000256" key="10">
    <source>
        <dbReference type="HAMAP-Rule" id="MF_00047"/>
    </source>
</evidence>
<evidence type="ECO:0000256" key="2">
    <source>
        <dbReference type="ARBA" id="ARBA00010871"/>
    </source>
</evidence>
<comment type="similarity">
    <text evidence="2 10">Belongs to the D-alanine--D-alanine ligase family.</text>
</comment>
<evidence type="ECO:0000256" key="5">
    <source>
        <dbReference type="ARBA" id="ARBA00022741"/>
    </source>
</evidence>
<sequence>MKIVVLAGGTSTEREVSIVTGTGVCKALRERGHQAVLLDVFFGLASAESGEVFTDDYDVDQAAAYMRSFNGRLEQEKVQRREFFGPQVIRLCQAADIVFMALHGSNGEDGKVQAAFDLYGIRYTGTEYLSSAIAMNKSLTKQFFRAWKVPTPGGAVFNRNQKDIGLEANGLKLPVVVKPCCGGSSVGITIARTDEEYEQSLKEAFSYEDQIVVEEYIDGREFSVAVIGGKAYPVIEIAPKEGFYDYHNKYQAGSTVETCPAELSPDKTREMQEYAKLGTKALGITGYCRLDFMMDQDEKMYCLEANTLPGMTPTSLIPQEAEVLGESYPELCEKLIRISLEKYQEQVL</sequence>
<dbReference type="PIRSF" id="PIRSF039102">
    <property type="entry name" value="Ddl/VanB"/>
    <property type="match status" value="1"/>
</dbReference>
<dbReference type="EMBL" id="CP060635">
    <property type="protein sequence ID" value="QNM08419.1"/>
    <property type="molecule type" value="Genomic_DNA"/>
</dbReference>
<dbReference type="AlphaFoldDB" id="A0A7G9GC87"/>
<evidence type="ECO:0000313" key="16">
    <source>
        <dbReference type="Proteomes" id="UP000515860"/>
    </source>
</evidence>
<keyword evidence="5 13" id="KW-0547">Nucleotide-binding</keyword>
<evidence type="ECO:0000256" key="12">
    <source>
        <dbReference type="PIRSR" id="PIRSR039102-3"/>
    </source>
</evidence>
<feature type="domain" description="ATP-grasp" evidence="14">
    <location>
        <begin position="141"/>
        <end position="337"/>
    </location>
</feature>
<name>A0A7G9GC87_9FIRM</name>
<dbReference type="Proteomes" id="UP000515860">
    <property type="component" value="Chromosome"/>
</dbReference>
<dbReference type="SUPFAM" id="SSF52440">
    <property type="entry name" value="PreATP-grasp domain"/>
    <property type="match status" value="1"/>
</dbReference>
<dbReference type="InterPro" id="IPR013815">
    <property type="entry name" value="ATP_grasp_subdomain_1"/>
</dbReference>
<dbReference type="RefSeq" id="WP_118644841.1">
    <property type="nucleotide sequence ID" value="NZ_CP060635.1"/>
</dbReference>
<proteinExistence type="inferred from homology"/>
<dbReference type="SMART" id="SM01209">
    <property type="entry name" value="GARS_A"/>
    <property type="match status" value="1"/>
</dbReference>
<dbReference type="GO" id="GO:0046872">
    <property type="term" value="F:metal ion binding"/>
    <property type="evidence" value="ECO:0007669"/>
    <property type="project" value="UniProtKB-KW"/>
</dbReference>
<dbReference type="SUPFAM" id="SSF56059">
    <property type="entry name" value="Glutathione synthetase ATP-binding domain-like"/>
    <property type="match status" value="1"/>
</dbReference>
<keyword evidence="12" id="KW-0460">Magnesium</keyword>
<evidence type="ECO:0000256" key="6">
    <source>
        <dbReference type="ARBA" id="ARBA00022840"/>
    </source>
</evidence>
<comment type="function">
    <text evidence="10">Cell wall formation.</text>
</comment>
<keyword evidence="16" id="KW-1185">Reference proteome</keyword>